<feature type="domain" description="Trigger factor C-terminal" evidence="12">
    <location>
        <begin position="260"/>
        <end position="318"/>
    </location>
</feature>
<dbReference type="Pfam" id="PF05698">
    <property type="entry name" value="Trigger_C"/>
    <property type="match status" value="2"/>
</dbReference>
<keyword evidence="9" id="KW-0963">Cytoplasm</keyword>
<evidence type="ECO:0000313" key="13">
    <source>
        <dbReference type="EMBL" id="QNT70655.1"/>
    </source>
</evidence>
<feature type="domain" description="Trigger factor C-terminal" evidence="12">
    <location>
        <begin position="364"/>
        <end position="449"/>
    </location>
</feature>
<dbReference type="GO" id="GO:0005737">
    <property type="term" value="C:cytoplasm"/>
    <property type="evidence" value="ECO:0007669"/>
    <property type="project" value="UniProtKB-SubCell"/>
</dbReference>
<dbReference type="GO" id="GO:0003755">
    <property type="term" value="F:peptidyl-prolyl cis-trans isomerase activity"/>
    <property type="evidence" value="ECO:0007669"/>
    <property type="project" value="UniProtKB-UniRule"/>
</dbReference>
<dbReference type="KEGG" id="dvn:HQ394_16635"/>
<keyword evidence="9" id="KW-0132">Cell division</keyword>
<feature type="compositionally biased region" description="Low complexity" evidence="10">
    <location>
        <begin position="321"/>
        <end position="331"/>
    </location>
</feature>
<accession>A0A7H1N4L9</accession>
<dbReference type="InterPro" id="IPR027304">
    <property type="entry name" value="Trigger_fact/SurA_dom_sf"/>
</dbReference>
<name>A0A7H1N4L9_9PROT</name>
<evidence type="ECO:0000256" key="3">
    <source>
        <dbReference type="ARBA" id="ARBA00013194"/>
    </source>
</evidence>
<keyword evidence="6 9" id="KW-0143">Chaperone</keyword>
<dbReference type="InterPro" id="IPR008880">
    <property type="entry name" value="Trigger_fac_C"/>
</dbReference>
<dbReference type="InterPro" id="IPR008881">
    <property type="entry name" value="Trigger_fac_ribosome-bd_bac"/>
</dbReference>
<dbReference type="Gene3D" id="3.30.70.1050">
    <property type="entry name" value="Trigger factor ribosome-binding domain"/>
    <property type="match status" value="1"/>
</dbReference>
<evidence type="ECO:0000313" key="14">
    <source>
        <dbReference type="Proteomes" id="UP000516369"/>
    </source>
</evidence>
<evidence type="ECO:0000256" key="2">
    <source>
        <dbReference type="ARBA" id="ARBA00005464"/>
    </source>
</evidence>
<dbReference type="GO" id="GO:0051083">
    <property type="term" value="P:'de novo' cotranslational protein folding"/>
    <property type="evidence" value="ECO:0007669"/>
    <property type="project" value="TreeGrafter"/>
</dbReference>
<evidence type="ECO:0000256" key="4">
    <source>
        <dbReference type="ARBA" id="ARBA00016902"/>
    </source>
</evidence>
<dbReference type="GO" id="GO:0051301">
    <property type="term" value="P:cell division"/>
    <property type="evidence" value="ECO:0007669"/>
    <property type="project" value="UniProtKB-KW"/>
</dbReference>
<evidence type="ECO:0000259" key="12">
    <source>
        <dbReference type="Pfam" id="PF05698"/>
    </source>
</evidence>
<dbReference type="Pfam" id="PF05697">
    <property type="entry name" value="Trigger_N"/>
    <property type="match status" value="1"/>
</dbReference>
<protein>
    <recommendedName>
        <fullName evidence="4 9">Trigger factor</fullName>
        <shortName evidence="9">TF</shortName>
        <ecNumber evidence="3 9">5.2.1.8</ecNumber>
    </recommendedName>
    <alternativeName>
        <fullName evidence="8 9">PPIase</fullName>
    </alternativeName>
</protein>
<dbReference type="SUPFAM" id="SSF109998">
    <property type="entry name" value="Triger factor/SurA peptide-binding domain-like"/>
    <property type="match status" value="1"/>
</dbReference>
<dbReference type="GO" id="GO:0043335">
    <property type="term" value="P:protein unfolding"/>
    <property type="evidence" value="ECO:0007669"/>
    <property type="project" value="TreeGrafter"/>
</dbReference>
<dbReference type="SUPFAM" id="SSF54534">
    <property type="entry name" value="FKBP-like"/>
    <property type="match status" value="1"/>
</dbReference>
<comment type="catalytic activity">
    <reaction evidence="1 9">
        <text>[protein]-peptidylproline (omega=180) = [protein]-peptidylproline (omega=0)</text>
        <dbReference type="Rhea" id="RHEA:16237"/>
        <dbReference type="Rhea" id="RHEA-COMP:10747"/>
        <dbReference type="Rhea" id="RHEA-COMP:10748"/>
        <dbReference type="ChEBI" id="CHEBI:83833"/>
        <dbReference type="ChEBI" id="CHEBI:83834"/>
        <dbReference type="EC" id="5.2.1.8"/>
    </reaction>
</comment>
<dbReference type="EC" id="5.2.1.8" evidence="3 9"/>
<feature type="compositionally biased region" description="Polar residues" evidence="10">
    <location>
        <begin position="477"/>
        <end position="490"/>
    </location>
</feature>
<proteinExistence type="inferred from homology"/>
<keyword evidence="7 9" id="KW-0413">Isomerase</keyword>
<dbReference type="PANTHER" id="PTHR30560:SF3">
    <property type="entry name" value="TRIGGER FACTOR-LIKE PROTEIN TIG, CHLOROPLASTIC"/>
    <property type="match status" value="1"/>
</dbReference>
<evidence type="ECO:0000256" key="5">
    <source>
        <dbReference type="ARBA" id="ARBA00023110"/>
    </source>
</evidence>
<dbReference type="SUPFAM" id="SSF102735">
    <property type="entry name" value="Trigger factor ribosome-binding domain"/>
    <property type="match status" value="1"/>
</dbReference>
<dbReference type="GO" id="GO:0044183">
    <property type="term" value="F:protein folding chaperone"/>
    <property type="evidence" value="ECO:0007669"/>
    <property type="project" value="TreeGrafter"/>
</dbReference>
<gene>
    <name evidence="9" type="primary">tig</name>
    <name evidence="13" type="ORF">HQ394_16635</name>
</gene>
<dbReference type="NCBIfam" id="TIGR00115">
    <property type="entry name" value="tig"/>
    <property type="match status" value="1"/>
</dbReference>
<comment type="subcellular location">
    <subcellularLocation>
        <location evidence="9">Cytoplasm</location>
    </subcellularLocation>
    <text evidence="9">About half TF is bound to the ribosome near the polypeptide exit tunnel while the other half is free in the cytoplasm.</text>
</comment>
<sequence length="496" mass="54141">MQVTETKVEDLSREFKVTIPAAEIEQKFEQRLNKLVESVRLPGFRPGKVPVTLLRKRYGDSLRGEIIEETINESSKSVITDRGLRPALPPRVELQVAADSADLEYTLALEVLPEIEQPDFAQIALERLVVEPDESQVTATVERLANMVRGSQPVTEQRPATVDDLIVVDVVAPADPKPFGDGKSMTLPLDGDGPLPELAAQLCGAEAGETRVVTITFPADYGVADLAGTTGEYEMLVKELRQRDPLSLDDELAKKLGVESLEELTKDIREHHAQELKTVSRARLKRALLDQLDKLYSFSLPKGLVEREYETITRRLKAEDATASSAETADAVGTEPGAGADGSVAEVEASAGDASVVTIGDTQHSQDPTGEYYELAERRVRLGLVLAEVGQRNNLRVTPEEIGKAMVAEARRYPGQEKAVIDFLRNNAEAREAIAAPLLEEKVVDFILEMVKVEDRTVSAEDLLRADDDDTTFAGVASSSQGEVGMQTTEADGDLR</sequence>
<comment type="function">
    <text evidence="9">Involved in protein export. Acts as a chaperone by maintaining the newly synthesized protein in an open conformation. Functions as a peptidyl-prolyl cis-trans isomerase.</text>
</comment>
<evidence type="ECO:0000259" key="11">
    <source>
        <dbReference type="Pfam" id="PF05697"/>
    </source>
</evidence>
<dbReference type="Gene3D" id="1.10.3120.10">
    <property type="entry name" value="Trigger factor, C-terminal domain"/>
    <property type="match status" value="1"/>
</dbReference>
<evidence type="ECO:0000256" key="8">
    <source>
        <dbReference type="ARBA" id="ARBA00029986"/>
    </source>
</evidence>
<comment type="similarity">
    <text evidence="2 9">Belongs to the FKBP-type PPIase family. Tig subfamily.</text>
</comment>
<feature type="region of interest" description="Disordered" evidence="10">
    <location>
        <begin position="318"/>
        <end position="346"/>
    </location>
</feature>
<dbReference type="AlphaFoldDB" id="A0A7H1N4L9"/>
<feature type="domain" description="Trigger factor ribosome-binding bacterial" evidence="11">
    <location>
        <begin position="1"/>
        <end position="144"/>
    </location>
</feature>
<comment type="domain">
    <text evidence="9">Consists of 3 domains; the N-terminus binds the ribosome, the middle domain has PPIase activity, while the C-terminus has intrinsic chaperone activity on its own.</text>
</comment>
<dbReference type="PANTHER" id="PTHR30560">
    <property type="entry name" value="TRIGGER FACTOR CHAPERONE AND PEPTIDYL-PROLYL CIS/TRANS ISOMERASE"/>
    <property type="match status" value="1"/>
</dbReference>
<feature type="region of interest" description="Disordered" evidence="10">
    <location>
        <begin position="471"/>
        <end position="496"/>
    </location>
</feature>
<keyword evidence="5 9" id="KW-0697">Rotamase</keyword>
<dbReference type="InterPro" id="IPR005215">
    <property type="entry name" value="Trig_fac"/>
</dbReference>
<reference evidence="13 14" key="1">
    <citation type="submission" date="2020-05" db="EMBL/GenBank/DDBJ databases">
        <title>Complete closed genome sequence of Defluviicoccus vanus.</title>
        <authorList>
            <person name="Bessarab I."/>
            <person name="Arumugam K."/>
            <person name="Maszenan A.M."/>
            <person name="Seviour R.J."/>
            <person name="Williams R.B."/>
        </authorList>
    </citation>
    <scope>NUCLEOTIDE SEQUENCE [LARGE SCALE GENOMIC DNA]</scope>
    <source>
        <strain evidence="13 14">Ben 114</strain>
    </source>
</reference>
<dbReference type="GO" id="GO:0015031">
    <property type="term" value="P:protein transport"/>
    <property type="evidence" value="ECO:0007669"/>
    <property type="project" value="UniProtKB-UniRule"/>
</dbReference>
<dbReference type="InterPro" id="IPR046357">
    <property type="entry name" value="PPIase_dom_sf"/>
</dbReference>
<organism evidence="13 14">
    <name type="scientific">Defluviicoccus vanus</name>
    <dbReference type="NCBI Taxonomy" id="111831"/>
    <lineage>
        <taxon>Bacteria</taxon>
        <taxon>Pseudomonadati</taxon>
        <taxon>Pseudomonadota</taxon>
        <taxon>Alphaproteobacteria</taxon>
        <taxon>Rhodospirillales</taxon>
        <taxon>Rhodospirillaceae</taxon>
        <taxon>Defluviicoccus</taxon>
    </lineage>
</organism>
<dbReference type="HAMAP" id="MF_00303">
    <property type="entry name" value="Trigger_factor_Tig"/>
    <property type="match status" value="1"/>
</dbReference>
<dbReference type="GO" id="GO:0043022">
    <property type="term" value="F:ribosome binding"/>
    <property type="evidence" value="ECO:0007669"/>
    <property type="project" value="TreeGrafter"/>
</dbReference>
<keyword evidence="14" id="KW-1185">Reference proteome</keyword>
<dbReference type="EMBL" id="CP053923">
    <property type="protein sequence ID" value="QNT70655.1"/>
    <property type="molecule type" value="Genomic_DNA"/>
</dbReference>
<dbReference type="Proteomes" id="UP000516369">
    <property type="component" value="Chromosome"/>
</dbReference>
<evidence type="ECO:0000256" key="1">
    <source>
        <dbReference type="ARBA" id="ARBA00000971"/>
    </source>
</evidence>
<dbReference type="InterPro" id="IPR037041">
    <property type="entry name" value="Trigger_fac_C_sf"/>
</dbReference>
<evidence type="ECO:0000256" key="7">
    <source>
        <dbReference type="ARBA" id="ARBA00023235"/>
    </source>
</evidence>
<keyword evidence="9" id="KW-0131">Cell cycle</keyword>
<evidence type="ECO:0000256" key="6">
    <source>
        <dbReference type="ARBA" id="ARBA00023186"/>
    </source>
</evidence>
<evidence type="ECO:0000256" key="10">
    <source>
        <dbReference type="SAM" id="MobiDB-lite"/>
    </source>
</evidence>
<dbReference type="InterPro" id="IPR036611">
    <property type="entry name" value="Trigger_fac_ribosome-bd_sf"/>
</dbReference>
<evidence type="ECO:0000256" key="9">
    <source>
        <dbReference type="HAMAP-Rule" id="MF_00303"/>
    </source>
</evidence>
<dbReference type="PIRSF" id="PIRSF003095">
    <property type="entry name" value="Trigger_factor"/>
    <property type="match status" value="1"/>
</dbReference>
<dbReference type="Gene3D" id="3.10.50.40">
    <property type="match status" value="1"/>
</dbReference>